<comment type="caution">
    <text evidence="1">The sequence shown here is derived from an EMBL/GenBank/DDBJ whole genome shotgun (WGS) entry which is preliminary data.</text>
</comment>
<dbReference type="AlphaFoldDB" id="A0ABD1UX54"/>
<name>A0ABD1UX54_9LAMI</name>
<evidence type="ECO:0000313" key="2">
    <source>
        <dbReference type="Proteomes" id="UP001604277"/>
    </source>
</evidence>
<sequence>MGNMEDNISAIRRDMNMRTIFTNVVKVACCVVVSDIRTAMKLISGHCAVVRRRLRAPNVPNVELFSNSIPTTMHQNGQMNLRLYAVLDKMSGRCKIEEREIDSKISDPHGPKWNRASDRSLGNDDLAAMEVAGFRAPKSPSQ</sequence>
<reference evidence="2" key="1">
    <citation type="submission" date="2024-07" db="EMBL/GenBank/DDBJ databases">
        <title>Two chromosome-level genome assemblies of Korean endemic species Abeliophyllum distichum and Forsythia ovata (Oleaceae).</title>
        <authorList>
            <person name="Jang H."/>
        </authorList>
    </citation>
    <scope>NUCLEOTIDE SEQUENCE [LARGE SCALE GENOMIC DNA]</scope>
</reference>
<accession>A0ABD1UX54</accession>
<organism evidence="1 2">
    <name type="scientific">Forsythia ovata</name>
    <dbReference type="NCBI Taxonomy" id="205694"/>
    <lineage>
        <taxon>Eukaryota</taxon>
        <taxon>Viridiplantae</taxon>
        <taxon>Streptophyta</taxon>
        <taxon>Embryophyta</taxon>
        <taxon>Tracheophyta</taxon>
        <taxon>Spermatophyta</taxon>
        <taxon>Magnoliopsida</taxon>
        <taxon>eudicotyledons</taxon>
        <taxon>Gunneridae</taxon>
        <taxon>Pentapetalae</taxon>
        <taxon>asterids</taxon>
        <taxon>lamiids</taxon>
        <taxon>Lamiales</taxon>
        <taxon>Oleaceae</taxon>
        <taxon>Forsythieae</taxon>
        <taxon>Forsythia</taxon>
    </lineage>
</organism>
<proteinExistence type="predicted"/>
<gene>
    <name evidence="1" type="ORF">Fot_22233</name>
</gene>
<dbReference type="EMBL" id="JBFOLJ010000006">
    <property type="protein sequence ID" value="KAL2529632.1"/>
    <property type="molecule type" value="Genomic_DNA"/>
</dbReference>
<keyword evidence="2" id="KW-1185">Reference proteome</keyword>
<evidence type="ECO:0000313" key="1">
    <source>
        <dbReference type="EMBL" id="KAL2529632.1"/>
    </source>
</evidence>
<protein>
    <submittedName>
        <fullName evidence="1">Uncharacterized protein</fullName>
    </submittedName>
</protein>
<dbReference type="Proteomes" id="UP001604277">
    <property type="component" value="Unassembled WGS sequence"/>
</dbReference>